<reference evidence="5 6" key="1">
    <citation type="submission" date="2019-03" db="EMBL/GenBank/DDBJ databases">
        <title>Genomic Encyclopedia of Type Strains, Phase IV (KMG-IV): sequencing the most valuable type-strain genomes for metagenomic binning, comparative biology and taxonomic classification.</title>
        <authorList>
            <person name="Goeker M."/>
        </authorList>
    </citation>
    <scope>NUCLEOTIDE SEQUENCE [LARGE SCALE GENOMIC DNA]</scope>
    <source>
        <strain evidence="5 6">DSM 100059</strain>
    </source>
</reference>
<evidence type="ECO:0000313" key="5">
    <source>
        <dbReference type="EMBL" id="TDX01204.1"/>
    </source>
</evidence>
<evidence type="ECO:0000256" key="3">
    <source>
        <dbReference type="ARBA" id="ARBA00023024"/>
    </source>
</evidence>
<dbReference type="Gene3D" id="3.10.50.10">
    <property type="match status" value="1"/>
</dbReference>
<dbReference type="EC" id="3.2.1.14" evidence="2"/>
<comment type="catalytic activity">
    <reaction evidence="1">
        <text>Random endo-hydrolysis of N-acetyl-beta-D-glucosaminide (1-&gt;4)-beta-linkages in chitin and chitodextrins.</text>
        <dbReference type="EC" id="3.2.1.14"/>
    </reaction>
</comment>
<dbReference type="InterPro" id="IPR001223">
    <property type="entry name" value="Glyco_hydro18_cat"/>
</dbReference>
<proteinExistence type="predicted"/>
<dbReference type="Pfam" id="PF00704">
    <property type="entry name" value="Glyco_hydro_18"/>
    <property type="match status" value="1"/>
</dbReference>
<dbReference type="GO" id="GO:0006032">
    <property type="term" value="P:chitin catabolic process"/>
    <property type="evidence" value="ECO:0007669"/>
    <property type="project" value="UniProtKB-KW"/>
</dbReference>
<comment type="caution">
    <text evidence="5">The sequence shown here is derived from an EMBL/GenBank/DDBJ whole genome shotgun (WGS) entry which is preliminary data.</text>
</comment>
<dbReference type="InterPro" id="IPR029070">
    <property type="entry name" value="Chitinase_insertion_sf"/>
</dbReference>
<dbReference type="PANTHER" id="PTHR11177">
    <property type="entry name" value="CHITINASE"/>
    <property type="match status" value="1"/>
</dbReference>
<dbReference type="GO" id="GO:0008843">
    <property type="term" value="F:endochitinase activity"/>
    <property type="evidence" value="ECO:0007669"/>
    <property type="project" value="UniProtKB-EC"/>
</dbReference>
<sequence>MRVQWLIVCVLLASAVKAQKPLPIIGYYAGRNTMVDSFPIEKLSHIIFSFVHLRGDSLAVMNANDTLRIRHLVALKGRNPSMKVILSLGGWGGCRTCSDVFSTRRGRKVFVHTTKKILKDFHADGIDLDWEYPALANVPGYPYKDADRDHFTEVVRRLRKSLGSGYEISFAAGGFTDYILHSIDWKHVMPYVDRVHLMTYDLVNGYSTETGHHTPLYSGPGHPESTDHAVRLLDSLGVPLSKVAIGLAFYGRIWERVDSASPAATDGLYRSGHFRSGVDFRNFPRVLSADSGFVYHWDSTAQAPFVYNPGRGWFATFDDTASVRLKTRYALDHHLGGIMFWELAGDAFTEGLLDVIYKEDHY</sequence>
<dbReference type="SUPFAM" id="SSF54556">
    <property type="entry name" value="Chitinase insertion domain"/>
    <property type="match status" value="1"/>
</dbReference>
<keyword evidence="3" id="KW-0624">Polysaccharide degradation</keyword>
<dbReference type="InterPro" id="IPR017853">
    <property type="entry name" value="GH"/>
</dbReference>
<dbReference type="PANTHER" id="PTHR11177:SF317">
    <property type="entry name" value="CHITINASE 12-RELATED"/>
    <property type="match status" value="1"/>
</dbReference>
<dbReference type="SMART" id="SM00636">
    <property type="entry name" value="Glyco_18"/>
    <property type="match status" value="1"/>
</dbReference>
<dbReference type="InterPro" id="IPR011583">
    <property type="entry name" value="Chitinase_II/V-like_cat"/>
</dbReference>
<accession>A0A4R8DSG9</accession>
<keyword evidence="3" id="KW-0119">Carbohydrate metabolism</keyword>
<dbReference type="Gene3D" id="3.20.20.80">
    <property type="entry name" value="Glycosidases"/>
    <property type="match status" value="1"/>
</dbReference>
<name>A0A4R8DSG9_9BACT</name>
<evidence type="ECO:0000313" key="6">
    <source>
        <dbReference type="Proteomes" id="UP000294498"/>
    </source>
</evidence>
<dbReference type="InterPro" id="IPR050314">
    <property type="entry name" value="Glycosyl_Hydrlase_18"/>
</dbReference>
<dbReference type="GO" id="GO:0005975">
    <property type="term" value="P:carbohydrate metabolic process"/>
    <property type="evidence" value="ECO:0007669"/>
    <property type="project" value="InterPro"/>
</dbReference>
<feature type="domain" description="GH18" evidence="4">
    <location>
        <begin position="22"/>
        <end position="362"/>
    </location>
</feature>
<evidence type="ECO:0000256" key="1">
    <source>
        <dbReference type="ARBA" id="ARBA00000822"/>
    </source>
</evidence>
<evidence type="ECO:0000259" key="4">
    <source>
        <dbReference type="PROSITE" id="PS51910"/>
    </source>
</evidence>
<dbReference type="Proteomes" id="UP000294498">
    <property type="component" value="Unassembled WGS sequence"/>
</dbReference>
<gene>
    <name evidence="5" type="ORF">EDB95_2236</name>
</gene>
<evidence type="ECO:0000256" key="2">
    <source>
        <dbReference type="ARBA" id="ARBA00012729"/>
    </source>
</evidence>
<dbReference type="AlphaFoldDB" id="A0A4R8DSG9"/>
<dbReference type="EMBL" id="SODV01000001">
    <property type="protein sequence ID" value="TDX01204.1"/>
    <property type="molecule type" value="Genomic_DNA"/>
</dbReference>
<dbReference type="RefSeq" id="WP_211352078.1">
    <property type="nucleotide sequence ID" value="NZ_SODV01000001.1"/>
</dbReference>
<protein>
    <recommendedName>
        <fullName evidence="2">chitinase</fullName>
        <ecNumber evidence="2">3.2.1.14</ecNumber>
    </recommendedName>
</protein>
<organism evidence="5 6">
    <name type="scientific">Dinghuibacter silviterrae</name>
    <dbReference type="NCBI Taxonomy" id="1539049"/>
    <lineage>
        <taxon>Bacteria</taxon>
        <taxon>Pseudomonadati</taxon>
        <taxon>Bacteroidota</taxon>
        <taxon>Chitinophagia</taxon>
        <taxon>Chitinophagales</taxon>
        <taxon>Chitinophagaceae</taxon>
        <taxon>Dinghuibacter</taxon>
    </lineage>
</organism>
<keyword evidence="6" id="KW-1185">Reference proteome</keyword>
<dbReference type="GO" id="GO:0008061">
    <property type="term" value="F:chitin binding"/>
    <property type="evidence" value="ECO:0007669"/>
    <property type="project" value="InterPro"/>
</dbReference>
<dbReference type="SUPFAM" id="SSF51445">
    <property type="entry name" value="(Trans)glycosidases"/>
    <property type="match status" value="1"/>
</dbReference>
<dbReference type="PROSITE" id="PS51910">
    <property type="entry name" value="GH18_2"/>
    <property type="match status" value="1"/>
</dbReference>
<keyword evidence="3" id="KW-0146">Chitin degradation</keyword>